<dbReference type="SUPFAM" id="SSF51735">
    <property type="entry name" value="NAD(P)-binding Rossmann-fold domains"/>
    <property type="match status" value="1"/>
</dbReference>
<reference evidence="2" key="1">
    <citation type="submission" date="2016-01" db="EMBL/GenBank/DDBJ databases">
        <authorList>
            <person name="Peeters C."/>
        </authorList>
    </citation>
    <scope>NUCLEOTIDE SEQUENCE [LARGE SCALE GENOMIC DNA]</scope>
    <source>
        <strain evidence="2">LMG 29323</strain>
    </source>
</reference>
<dbReference type="Proteomes" id="UP000054911">
    <property type="component" value="Unassembled WGS sequence"/>
</dbReference>
<dbReference type="EMBL" id="FCOE02000010">
    <property type="protein sequence ID" value="SAK68812.1"/>
    <property type="molecule type" value="Genomic_DNA"/>
</dbReference>
<dbReference type="Gene3D" id="3.40.50.720">
    <property type="entry name" value="NAD(P)-binding Rossmann-like Domain"/>
    <property type="match status" value="1"/>
</dbReference>
<organism evidence="2 3">
    <name type="scientific">Caballeronia pedi</name>
    <dbReference type="NCBI Taxonomy" id="1777141"/>
    <lineage>
        <taxon>Bacteria</taxon>
        <taxon>Pseudomonadati</taxon>
        <taxon>Pseudomonadota</taxon>
        <taxon>Betaproteobacteria</taxon>
        <taxon>Burkholderiales</taxon>
        <taxon>Burkholderiaceae</taxon>
        <taxon>Caballeronia</taxon>
    </lineage>
</organism>
<dbReference type="InterPro" id="IPR016040">
    <property type="entry name" value="NAD(P)-bd_dom"/>
</dbReference>
<dbReference type="RefSeq" id="WP_061175915.1">
    <property type="nucleotide sequence ID" value="NZ_FCOE02000010.1"/>
</dbReference>
<sequence length="230" mass="25294">MTTLKVLLIGAHGRTGRLIAQRLHDEAMPFRAMLRKSAHKSEFTAMGAEIVLGDLTNDFCHAFDDITHVIYAAGSAQTEGIHEQRAIDRDALMRTADYAKRRRVQQLVVISALSAFYPARSGFALRHYSRMKREADDYIAHRGVPYAILRPGPLSDEAARGAIALADELTEHKPEVSRADVARIAVQCVTLGIGNRMIAFVGGDESIDSVLDSLRLEPVHTARHVAPTSL</sequence>
<dbReference type="STRING" id="1777141.AWB80_03479"/>
<dbReference type="Pfam" id="PF13460">
    <property type="entry name" value="NAD_binding_10"/>
    <property type="match status" value="1"/>
</dbReference>
<accession>A0A158BFG8</accession>
<dbReference type="PANTHER" id="PTHR15020">
    <property type="entry name" value="FLAVIN REDUCTASE-RELATED"/>
    <property type="match status" value="1"/>
</dbReference>
<keyword evidence="3" id="KW-1185">Reference proteome</keyword>
<name>A0A158BFG8_9BURK</name>
<evidence type="ECO:0000259" key="1">
    <source>
        <dbReference type="Pfam" id="PF13460"/>
    </source>
</evidence>
<evidence type="ECO:0000313" key="2">
    <source>
        <dbReference type="EMBL" id="SAK68812.1"/>
    </source>
</evidence>
<dbReference type="PANTHER" id="PTHR15020:SF50">
    <property type="entry name" value="UPF0659 PROTEIN YMR090W"/>
    <property type="match status" value="1"/>
</dbReference>
<dbReference type="InterPro" id="IPR036291">
    <property type="entry name" value="NAD(P)-bd_dom_sf"/>
</dbReference>
<proteinExistence type="predicted"/>
<dbReference type="AlphaFoldDB" id="A0A158BFG8"/>
<dbReference type="OrthoDB" id="9803892at2"/>
<feature type="domain" description="NAD(P)-binding" evidence="1">
    <location>
        <begin position="10"/>
        <end position="190"/>
    </location>
</feature>
<evidence type="ECO:0000313" key="3">
    <source>
        <dbReference type="Proteomes" id="UP000054911"/>
    </source>
</evidence>
<comment type="caution">
    <text evidence="2">The sequence shown here is derived from an EMBL/GenBank/DDBJ whole genome shotgun (WGS) entry which is preliminary data.</text>
</comment>
<dbReference type="CDD" id="cd05243">
    <property type="entry name" value="SDR_a5"/>
    <property type="match status" value="1"/>
</dbReference>
<gene>
    <name evidence="2" type="ORF">AWB80_03479</name>
</gene>
<protein>
    <submittedName>
        <fullName evidence="2">YhfK-like protein</fullName>
    </submittedName>
</protein>